<evidence type="ECO:0000313" key="2">
    <source>
        <dbReference type="EMBL" id="AVR43828.1"/>
    </source>
</evidence>
<name>A0A2R3Z0R8_9FLAO</name>
<proteinExistence type="predicted"/>
<dbReference type="AlphaFoldDB" id="A0A2R3Z0R8"/>
<sequence length="152" mass="17009">MVNQLKNKIPLYIMAVFAGIIIYLISKNHYLGFSPDSVTYYEAANSLKAGKGFTNLDGKYINHWPPGYPLLISAFSSILGISIMLAGTLVNALSLFSTTIVLFKIFELYGIPGRISYLLLLLYIFSPVSTIYIYGIYRKVFSYPCSFPPFCS</sequence>
<feature type="transmembrane region" description="Helical" evidence="1">
    <location>
        <begin position="115"/>
        <end position="137"/>
    </location>
</feature>
<protein>
    <recommendedName>
        <fullName evidence="4">Glycosyltransferase RgtA/B/C/D-like domain-containing protein</fullName>
    </recommendedName>
</protein>
<evidence type="ECO:0000313" key="3">
    <source>
        <dbReference type="Proteomes" id="UP000241507"/>
    </source>
</evidence>
<keyword evidence="1" id="KW-1133">Transmembrane helix</keyword>
<dbReference type="KEGG" id="grs:C7S20_00260"/>
<dbReference type="Proteomes" id="UP000241507">
    <property type="component" value="Chromosome"/>
</dbReference>
<keyword evidence="1" id="KW-0472">Membrane</keyword>
<reference evidence="3" key="1">
    <citation type="submission" date="2018-03" db="EMBL/GenBank/DDBJ databases">
        <title>Gramella fulva sp. nov., isolated from a dry surface of tidal flat.</title>
        <authorList>
            <person name="Hwang S.H."/>
            <person name="Hwang W.M."/>
            <person name="Kang K."/>
            <person name="Ahn T.-Y."/>
        </authorList>
    </citation>
    <scope>NUCLEOTIDE SEQUENCE [LARGE SCALE GENOMIC DNA]</scope>
    <source>
        <strain evidence="3">SH35</strain>
    </source>
</reference>
<evidence type="ECO:0008006" key="4">
    <source>
        <dbReference type="Google" id="ProtNLM"/>
    </source>
</evidence>
<keyword evidence="3" id="KW-1185">Reference proteome</keyword>
<organism evidence="2 3">
    <name type="scientific">Christiangramia fulva</name>
    <dbReference type="NCBI Taxonomy" id="2126553"/>
    <lineage>
        <taxon>Bacteria</taxon>
        <taxon>Pseudomonadati</taxon>
        <taxon>Bacteroidota</taxon>
        <taxon>Flavobacteriia</taxon>
        <taxon>Flavobacteriales</taxon>
        <taxon>Flavobacteriaceae</taxon>
        <taxon>Christiangramia</taxon>
    </lineage>
</organism>
<feature type="transmembrane region" description="Helical" evidence="1">
    <location>
        <begin position="9"/>
        <end position="26"/>
    </location>
</feature>
<evidence type="ECO:0000256" key="1">
    <source>
        <dbReference type="SAM" id="Phobius"/>
    </source>
</evidence>
<feature type="transmembrane region" description="Helical" evidence="1">
    <location>
        <begin position="70"/>
        <end position="103"/>
    </location>
</feature>
<keyword evidence="1" id="KW-0812">Transmembrane</keyword>
<dbReference type="EMBL" id="CP028136">
    <property type="protein sequence ID" value="AVR43828.1"/>
    <property type="molecule type" value="Genomic_DNA"/>
</dbReference>
<gene>
    <name evidence="2" type="ORF">C7S20_00260</name>
</gene>
<accession>A0A2R3Z0R8</accession>